<proteinExistence type="predicted"/>
<accession>A0AA38C837</accession>
<comment type="caution">
    <text evidence="1">The sequence shown here is derived from an EMBL/GenBank/DDBJ whole genome shotgun (WGS) entry which is preliminary data.</text>
</comment>
<dbReference type="AlphaFoldDB" id="A0AA38C837"/>
<evidence type="ECO:0000313" key="2">
    <source>
        <dbReference type="Proteomes" id="UP000824469"/>
    </source>
</evidence>
<keyword evidence="2" id="KW-1185">Reference proteome</keyword>
<protein>
    <submittedName>
        <fullName evidence="1">Uncharacterized protein</fullName>
    </submittedName>
</protein>
<gene>
    <name evidence="1" type="ORF">KI387_042549</name>
</gene>
<dbReference type="EMBL" id="JAHRHJ020003201">
    <property type="protein sequence ID" value="KAH9292264.1"/>
    <property type="molecule type" value="Genomic_DNA"/>
</dbReference>
<organism evidence="1 2">
    <name type="scientific">Taxus chinensis</name>
    <name type="common">Chinese yew</name>
    <name type="synonym">Taxus wallichiana var. chinensis</name>
    <dbReference type="NCBI Taxonomy" id="29808"/>
    <lineage>
        <taxon>Eukaryota</taxon>
        <taxon>Viridiplantae</taxon>
        <taxon>Streptophyta</taxon>
        <taxon>Embryophyta</taxon>
        <taxon>Tracheophyta</taxon>
        <taxon>Spermatophyta</taxon>
        <taxon>Pinopsida</taxon>
        <taxon>Pinidae</taxon>
        <taxon>Conifers II</taxon>
        <taxon>Cupressales</taxon>
        <taxon>Taxaceae</taxon>
        <taxon>Taxus</taxon>
    </lineage>
</organism>
<dbReference type="Proteomes" id="UP000824469">
    <property type="component" value="Unassembled WGS sequence"/>
</dbReference>
<evidence type="ECO:0000313" key="1">
    <source>
        <dbReference type="EMBL" id="KAH9292264.1"/>
    </source>
</evidence>
<sequence>MGSGDLLRVKEDRGFDITIEFFIFCIWIEGKFMRNHIGYVVHSNKVVKDHGSRFVDHSLELSPTLEDKVIDDGLTGIVTMGCLMLDDGKQNGCHFDVQDFMTKHSMVFLESSYIQVCHPWMYEGEFTKDEILQDGFTIPCITKAQKLVSTWGRHKVCNDSYDMGLGEISSHDGIWSTLDQLCMVFDFALPRLPLSKEYHQELRNCVGYILPIEEVMGTTRRPQGEVHMNIRVVQHKHGGVTSNLDICAKDHQQDMKEASGDSILSSNVRGNTLRTATSLIFSLDVAVITIISHHITSFALIQVDLQGFPVMGRSTFQFVTTNGEFSALAWLPTASTLITLLNFA</sequence>
<name>A0AA38C837_TAXCH</name>
<reference evidence="1 2" key="1">
    <citation type="journal article" date="2021" name="Nat. Plants">
        <title>The Taxus genome provides insights into paclitaxel biosynthesis.</title>
        <authorList>
            <person name="Xiong X."/>
            <person name="Gou J."/>
            <person name="Liao Q."/>
            <person name="Li Y."/>
            <person name="Zhou Q."/>
            <person name="Bi G."/>
            <person name="Li C."/>
            <person name="Du R."/>
            <person name="Wang X."/>
            <person name="Sun T."/>
            <person name="Guo L."/>
            <person name="Liang H."/>
            <person name="Lu P."/>
            <person name="Wu Y."/>
            <person name="Zhang Z."/>
            <person name="Ro D.K."/>
            <person name="Shang Y."/>
            <person name="Huang S."/>
            <person name="Yan J."/>
        </authorList>
    </citation>
    <scope>NUCLEOTIDE SEQUENCE [LARGE SCALE GENOMIC DNA]</scope>
    <source>
        <strain evidence="1">Ta-2019</strain>
    </source>
</reference>